<sequence length="101" mass="10923">MKVSILSLTTLLAAVAVAQKPVTEDEANAWQSCTWALLDKFNKGDDGSKAACDLWGCLQLMSSRYHRGGGLTVLSKALDPVCGVTNLGSNLLPKWDMFQHL</sequence>
<accession>A0A8H3ZPV9</accession>
<proteinExistence type="predicted"/>
<organism evidence="2 3">
    <name type="scientific">Colletotrichum asianum</name>
    <dbReference type="NCBI Taxonomy" id="702518"/>
    <lineage>
        <taxon>Eukaryota</taxon>
        <taxon>Fungi</taxon>
        <taxon>Dikarya</taxon>
        <taxon>Ascomycota</taxon>
        <taxon>Pezizomycotina</taxon>
        <taxon>Sordariomycetes</taxon>
        <taxon>Hypocreomycetidae</taxon>
        <taxon>Glomerellales</taxon>
        <taxon>Glomerellaceae</taxon>
        <taxon>Colletotrichum</taxon>
        <taxon>Colletotrichum gloeosporioides species complex</taxon>
    </lineage>
</organism>
<feature type="chain" id="PRO_5034470203" evidence="1">
    <location>
        <begin position="19"/>
        <end position="101"/>
    </location>
</feature>
<dbReference type="OrthoDB" id="4905728at2759"/>
<reference evidence="2 3" key="1">
    <citation type="submission" date="2019-12" db="EMBL/GenBank/DDBJ databases">
        <title>A genome sequence resource for the geographically widespread anthracnose pathogen Colletotrichum asianum.</title>
        <authorList>
            <person name="Meng Y."/>
        </authorList>
    </citation>
    <scope>NUCLEOTIDE SEQUENCE [LARGE SCALE GENOMIC DNA]</scope>
    <source>
        <strain evidence="2 3">ICMP 18580</strain>
    </source>
</reference>
<dbReference type="AlphaFoldDB" id="A0A8H3ZPV9"/>
<evidence type="ECO:0000256" key="1">
    <source>
        <dbReference type="SAM" id="SignalP"/>
    </source>
</evidence>
<keyword evidence="1" id="KW-0732">Signal</keyword>
<gene>
    <name evidence="2" type="ORF">GQ607_005527</name>
</gene>
<dbReference type="EMBL" id="WOWK01000024">
    <property type="protein sequence ID" value="KAF0327338.1"/>
    <property type="molecule type" value="Genomic_DNA"/>
</dbReference>
<evidence type="ECO:0000313" key="3">
    <source>
        <dbReference type="Proteomes" id="UP000434172"/>
    </source>
</evidence>
<comment type="caution">
    <text evidence="2">The sequence shown here is derived from an EMBL/GenBank/DDBJ whole genome shotgun (WGS) entry which is preliminary data.</text>
</comment>
<evidence type="ECO:0000313" key="2">
    <source>
        <dbReference type="EMBL" id="KAF0327338.1"/>
    </source>
</evidence>
<keyword evidence="3" id="KW-1185">Reference proteome</keyword>
<feature type="signal peptide" evidence="1">
    <location>
        <begin position="1"/>
        <end position="18"/>
    </location>
</feature>
<name>A0A8H3ZPV9_9PEZI</name>
<protein>
    <submittedName>
        <fullName evidence="2">Uncharacterized protein</fullName>
    </submittedName>
</protein>
<dbReference type="Proteomes" id="UP000434172">
    <property type="component" value="Unassembled WGS sequence"/>
</dbReference>